<dbReference type="EMBL" id="VIVR01000001">
    <property type="protein sequence ID" value="TWE17050.1"/>
    <property type="molecule type" value="Genomic_DNA"/>
</dbReference>
<accession>A0A561EN62</accession>
<gene>
    <name evidence="1" type="ORF">FB465_2054</name>
</gene>
<sequence length="75" mass="8619">METTIARTSTGIIAKLREELTSCERYDRSTGTLVHADPAEAWNALTSHRSARLVKRRGERYIVRVHSNLYYVLRA</sequence>
<comment type="caution">
    <text evidence="1">The sequence shown here is derived from an EMBL/GenBank/DDBJ whole genome shotgun (WGS) entry which is preliminary data.</text>
</comment>
<dbReference type="RefSeq" id="WP_145789587.1">
    <property type="nucleotide sequence ID" value="NZ_BAAABR010000089.1"/>
</dbReference>
<name>A0A561EN62_9ACTN</name>
<organism evidence="1 2">
    <name type="scientific">Kitasatospora atroaurantiaca</name>
    <dbReference type="NCBI Taxonomy" id="285545"/>
    <lineage>
        <taxon>Bacteria</taxon>
        <taxon>Bacillati</taxon>
        <taxon>Actinomycetota</taxon>
        <taxon>Actinomycetes</taxon>
        <taxon>Kitasatosporales</taxon>
        <taxon>Streptomycetaceae</taxon>
        <taxon>Kitasatospora</taxon>
    </lineage>
</organism>
<dbReference type="Proteomes" id="UP000318416">
    <property type="component" value="Unassembled WGS sequence"/>
</dbReference>
<protein>
    <submittedName>
        <fullName evidence="1">Uncharacterized protein</fullName>
    </submittedName>
</protein>
<evidence type="ECO:0000313" key="1">
    <source>
        <dbReference type="EMBL" id="TWE17050.1"/>
    </source>
</evidence>
<evidence type="ECO:0000313" key="2">
    <source>
        <dbReference type="Proteomes" id="UP000318416"/>
    </source>
</evidence>
<proteinExistence type="predicted"/>
<keyword evidence="2" id="KW-1185">Reference proteome</keyword>
<dbReference type="AlphaFoldDB" id="A0A561EN62"/>
<reference evidence="1 2" key="1">
    <citation type="submission" date="2019-06" db="EMBL/GenBank/DDBJ databases">
        <title>Sequencing the genomes of 1000 actinobacteria strains.</title>
        <authorList>
            <person name="Klenk H.-P."/>
        </authorList>
    </citation>
    <scope>NUCLEOTIDE SEQUENCE [LARGE SCALE GENOMIC DNA]</scope>
    <source>
        <strain evidence="1 2">DSM 41649</strain>
    </source>
</reference>